<feature type="transmembrane region" description="Helical" evidence="6">
    <location>
        <begin position="552"/>
        <end position="575"/>
    </location>
</feature>
<keyword evidence="3 6" id="KW-1133">Transmembrane helix</keyword>
<sequence length="590" mass="64936">MGCLKEKIHSFINNRWLVFVVAMWIQSCAGIGYLFGSLSPTIKRSLNYNQRQIARLGVAKDLGDSVGFLAGSLSEILPLWGALLIGAIQNFIGYGWVWLIVTGRAPAMPLWAMCILIFVGTNGETYFNTAALVSCVQNFPKSRGPVVGILKGFAGLGGAILTQIYAVMHSPDHASLIFMVAVGPTMVVIALMFIIRPVGGHKQLRLSDGFSFSIIYSICLLLAAYLMGVMLVEDLVDLSHTVITIFTVILFILLFIPITIPITLCFSRETRVPAEEALLLESQKQEPTKYEDDTQEIIFSEVEDEKPKDVDMLPALERQKRIAQLQSKLAQAAAEGAVRIKKRRPHRGEDFTLTEALIKADFWLIFFSLLLGSGSGLTVIDNLGQMSESLGYDNTHVFVSMISIWNFLGRVGGGYFSEKIVREYAYPRHVAMAVAQVVMAVGHFIFAMGWPGEMYIGTLLVGLGYGAHWAIVPAAASELFGLKKFGALYNFLTLANPAGSLVFSGLIASSIYDREAEKQAHMRHHGQRSFVSSLSSFVYLDEPLKCEGAICFFLTSLIMSGLCIVAVVLSMILVYRTKTVYAHLYGRSQS</sequence>
<feature type="transmembrane region" description="Helical" evidence="6">
    <location>
        <begin position="429"/>
        <end position="448"/>
    </location>
</feature>
<comment type="similarity">
    <text evidence="5">Belongs to the major facilitator superfamily. Phosphate:H(+) symporter (TC 2.A.1.9) family.</text>
</comment>
<evidence type="ECO:0000256" key="3">
    <source>
        <dbReference type="ARBA" id="ARBA00022989"/>
    </source>
</evidence>
<evidence type="ECO:0000259" key="7">
    <source>
        <dbReference type="Pfam" id="PF06813"/>
    </source>
</evidence>
<dbReference type="CDD" id="cd17354">
    <property type="entry name" value="MFS_Mch1p_like"/>
    <property type="match status" value="1"/>
</dbReference>
<evidence type="ECO:0000313" key="10">
    <source>
        <dbReference type="Proteomes" id="UP001604277"/>
    </source>
</evidence>
<feature type="transmembrane region" description="Helical" evidence="6">
    <location>
        <begin position="79"/>
        <end position="101"/>
    </location>
</feature>
<dbReference type="InterPro" id="IPR056555">
    <property type="entry name" value="NFD4_C"/>
</dbReference>
<keyword evidence="10" id="KW-1185">Reference proteome</keyword>
<dbReference type="InterPro" id="IPR010658">
    <property type="entry name" value="Nodulin-like"/>
</dbReference>
<feature type="domain" description="Nodulin-like" evidence="7">
    <location>
        <begin position="15"/>
        <end position="262"/>
    </location>
</feature>
<feature type="transmembrane region" description="Helical" evidence="6">
    <location>
        <begin position="454"/>
        <end position="476"/>
    </location>
</feature>
<protein>
    <submittedName>
        <fullName evidence="9">Major facilitator superfamily protein</fullName>
    </submittedName>
</protein>
<feature type="transmembrane region" description="Helical" evidence="6">
    <location>
        <begin position="174"/>
        <end position="198"/>
    </location>
</feature>
<dbReference type="EMBL" id="JBFOLJ010000002">
    <property type="protein sequence ID" value="KAL2552577.1"/>
    <property type="molecule type" value="Genomic_DNA"/>
</dbReference>
<evidence type="ECO:0000256" key="2">
    <source>
        <dbReference type="ARBA" id="ARBA00022692"/>
    </source>
</evidence>
<feature type="transmembrane region" description="Helical" evidence="6">
    <location>
        <begin position="148"/>
        <end position="168"/>
    </location>
</feature>
<organism evidence="9 10">
    <name type="scientific">Forsythia ovata</name>
    <dbReference type="NCBI Taxonomy" id="205694"/>
    <lineage>
        <taxon>Eukaryota</taxon>
        <taxon>Viridiplantae</taxon>
        <taxon>Streptophyta</taxon>
        <taxon>Embryophyta</taxon>
        <taxon>Tracheophyta</taxon>
        <taxon>Spermatophyta</taxon>
        <taxon>Magnoliopsida</taxon>
        <taxon>eudicotyledons</taxon>
        <taxon>Gunneridae</taxon>
        <taxon>Pentapetalae</taxon>
        <taxon>asterids</taxon>
        <taxon>lamiids</taxon>
        <taxon>Lamiales</taxon>
        <taxon>Oleaceae</taxon>
        <taxon>Forsythieae</taxon>
        <taxon>Forsythia</taxon>
    </lineage>
</organism>
<proteinExistence type="inferred from homology"/>
<feature type="transmembrane region" description="Helical" evidence="6">
    <location>
        <begin position="243"/>
        <end position="266"/>
    </location>
</feature>
<dbReference type="PANTHER" id="PTHR21576:SF73">
    <property type="entry name" value="F1C9.29 PROTEIN-RELATED"/>
    <property type="match status" value="1"/>
</dbReference>
<feature type="transmembrane region" description="Helical" evidence="6">
    <location>
        <begin position="362"/>
        <end position="380"/>
    </location>
</feature>
<reference evidence="10" key="1">
    <citation type="submission" date="2024-07" db="EMBL/GenBank/DDBJ databases">
        <title>Two chromosome-level genome assemblies of Korean endemic species Abeliophyllum distichum and Forsythia ovata (Oleaceae).</title>
        <authorList>
            <person name="Jang H."/>
        </authorList>
    </citation>
    <scope>NUCLEOTIDE SEQUENCE [LARGE SCALE GENOMIC DNA]</scope>
</reference>
<feature type="transmembrane region" description="Helical" evidence="6">
    <location>
        <begin position="488"/>
        <end position="512"/>
    </location>
</feature>
<dbReference type="AlphaFoldDB" id="A0ABD1WSA2"/>
<comment type="caution">
    <text evidence="9">The sequence shown here is derived from an EMBL/GenBank/DDBJ whole genome shotgun (WGS) entry which is preliminary data.</text>
</comment>
<feature type="transmembrane region" description="Helical" evidence="6">
    <location>
        <begin position="16"/>
        <end position="36"/>
    </location>
</feature>
<feature type="transmembrane region" description="Helical" evidence="6">
    <location>
        <begin position="395"/>
        <end position="417"/>
    </location>
</feature>
<dbReference type="PANTHER" id="PTHR21576">
    <property type="entry name" value="UNCHARACTERIZED NODULIN-LIKE PROTEIN"/>
    <property type="match status" value="1"/>
</dbReference>
<evidence type="ECO:0000256" key="6">
    <source>
        <dbReference type="SAM" id="Phobius"/>
    </source>
</evidence>
<keyword evidence="2 6" id="KW-0812">Transmembrane</keyword>
<name>A0ABD1WSA2_9LAMI</name>
<evidence type="ECO:0000256" key="1">
    <source>
        <dbReference type="ARBA" id="ARBA00004141"/>
    </source>
</evidence>
<dbReference type="PROSITE" id="PS51257">
    <property type="entry name" value="PROKAR_LIPOPROTEIN"/>
    <property type="match status" value="1"/>
</dbReference>
<dbReference type="GO" id="GO:0016020">
    <property type="term" value="C:membrane"/>
    <property type="evidence" value="ECO:0007669"/>
    <property type="project" value="UniProtKB-SubCell"/>
</dbReference>
<dbReference type="SUPFAM" id="SSF103473">
    <property type="entry name" value="MFS general substrate transporter"/>
    <property type="match status" value="2"/>
</dbReference>
<dbReference type="Pfam" id="PF06813">
    <property type="entry name" value="Nodulin-like"/>
    <property type="match status" value="1"/>
</dbReference>
<dbReference type="FunFam" id="1.20.1250.20:FF:000446">
    <property type="entry name" value="Nodulin family protein"/>
    <property type="match status" value="1"/>
</dbReference>
<evidence type="ECO:0000313" key="9">
    <source>
        <dbReference type="EMBL" id="KAL2552577.1"/>
    </source>
</evidence>
<feature type="domain" description="NFD4 C-terminal" evidence="8">
    <location>
        <begin position="357"/>
        <end position="520"/>
    </location>
</feature>
<evidence type="ECO:0000259" key="8">
    <source>
        <dbReference type="Pfam" id="PF23262"/>
    </source>
</evidence>
<gene>
    <name evidence="9" type="ORF">Fot_06196</name>
</gene>
<dbReference type="Pfam" id="PF23262">
    <property type="entry name" value="NFD4_C"/>
    <property type="match status" value="1"/>
</dbReference>
<feature type="transmembrane region" description="Helical" evidence="6">
    <location>
        <begin position="210"/>
        <end position="231"/>
    </location>
</feature>
<dbReference type="Gene3D" id="1.20.1250.20">
    <property type="entry name" value="MFS general substrate transporter like domains"/>
    <property type="match status" value="1"/>
</dbReference>
<evidence type="ECO:0000256" key="5">
    <source>
        <dbReference type="ARBA" id="ARBA00044504"/>
    </source>
</evidence>
<dbReference type="Proteomes" id="UP001604277">
    <property type="component" value="Unassembled WGS sequence"/>
</dbReference>
<comment type="subcellular location">
    <subcellularLocation>
        <location evidence="1">Membrane</location>
        <topology evidence="1">Multi-pass membrane protein</topology>
    </subcellularLocation>
</comment>
<dbReference type="InterPro" id="IPR036259">
    <property type="entry name" value="MFS_trans_sf"/>
</dbReference>
<keyword evidence="4 6" id="KW-0472">Membrane</keyword>
<evidence type="ECO:0000256" key="4">
    <source>
        <dbReference type="ARBA" id="ARBA00023136"/>
    </source>
</evidence>
<accession>A0ABD1WSA2</accession>